<dbReference type="Gramene" id="mRNA:HanXRQr2_Chr13g0576791">
    <property type="protein sequence ID" value="CDS:HanXRQr2_Chr13g0576791.1"/>
    <property type="gene ID" value="HanXRQr2_Chr13g0576791"/>
</dbReference>
<reference evidence="1" key="1">
    <citation type="journal article" date="2017" name="Nature">
        <title>The sunflower genome provides insights into oil metabolism, flowering and Asterid evolution.</title>
        <authorList>
            <person name="Badouin H."/>
            <person name="Gouzy J."/>
            <person name="Grassa C.J."/>
            <person name="Murat F."/>
            <person name="Staton S.E."/>
            <person name="Cottret L."/>
            <person name="Lelandais-Briere C."/>
            <person name="Owens G.L."/>
            <person name="Carrere S."/>
            <person name="Mayjonade B."/>
            <person name="Legrand L."/>
            <person name="Gill N."/>
            <person name="Kane N.C."/>
            <person name="Bowers J.E."/>
            <person name="Hubner S."/>
            <person name="Bellec A."/>
            <person name="Berard A."/>
            <person name="Berges H."/>
            <person name="Blanchet N."/>
            <person name="Boniface M.C."/>
            <person name="Brunel D."/>
            <person name="Catrice O."/>
            <person name="Chaidir N."/>
            <person name="Claudel C."/>
            <person name="Donnadieu C."/>
            <person name="Faraut T."/>
            <person name="Fievet G."/>
            <person name="Helmstetter N."/>
            <person name="King M."/>
            <person name="Knapp S.J."/>
            <person name="Lai Z."/>
            <person name="Le Paslier M.C."/>
            <person name="Lippi Y."/>
            <person name="Lorenzon L."/>
            <person name="Mandel J.R."/>
            <person name="Marage G."/>
            <person name="Marchand G."/>
            <person name="Marquand E."/>
            <person name="Bret-Mestries E."/>
            <person name="Morien E."/>
            <person name="Nambeesan S."/>
            <person name="Nguyen T."/>
            <person name="Pegot-Espagnet P."/>
            <person name="Pouilly N."/>
            <person name="Raftis F."/>
            <person name="Sallet E."/>
            <person name="Schiex T."/>
            <person name="Thomas J."/>
            <person name="Vandecasteele C."/>
            <person name="Vares D."/>
            <person name="Vear F."/>
            <person name="Vautrin S."/>
            <person name="Crespi M."/>
            <person name="Mangin B."/>
            <person name="Burke J.M."/>
            <person name="Salse J."/>
            <person name="Munos S."/>
            <person name="Vincourt P."/>
            <person name="Rieseberg L.H."/>
            <person name="Langlade N.B."/>
        </authorList>
    </citation>
    <scope>NUCLEOTIDE SEQUENCE</scope>
    <source>
        <tissue evidence="1">Leaves</tissue>
    </source>
</reference>
<name>A0A9K3EFM9_HELAN</name>
<evidence type="ECO:0000313" key="1">
    <source>
        <dbReference type="EMBL" id="KAF5772428.1"/>
    </source>
</evidence>
<evidence type="ECO:0000313" key="2">
    <source>
        <dbReference type="Proteomes" id="UP000215914"/>
    </source>
</evidence>
<accession>A0A9K3EFM9</accession>
<proteinExistence type="predicted"/>
<dbReference type="Proteomes" id="UP000215914">
    <property type="component" value="Unassembled WGS sequence"/>
</dbReference>
<reference evidence="1" key="2">
    <citation type="submission" date="2020-06" db="EMBL/GenBank/DDBJ databases">
        <title>Helianthus annuus Genome sequencing and assembly Release 2.</title>
        <authorList>
            <person name="Gouzy J."/>
            <person name="Langlade N."/>
            <person name="Munos S."/>
        </authorList>
    </citation>
    <scope>NUCLEOTIDE SEQUENCE</scope>
    <source>
        <tissue evidence="1">Leaves</tissue>
    </source>
</reference>
<organism evidence="1 2">
    <name type="scientific">Helianthus annuus</name>
    <name type="common">Common sunflower</name>
    <dbReference type="NCBI Taxonomy" id="4232"/>
    <lineage>
        <taxon>Eukaryota</taxon>
        <taxon>Viridiplantae</taxon>
        <taxon>Streptophyta</taxon>
        <taxon>Embryophyta</taxon>
        <taxon>Tracheophyta</taxon>
        <taxon>Spermatophyta</taxon>
        <taxon>Magnoliopsida</taxon>
        <taxon>eudicotyledons</taxon>
        <taxon>Gunneridae</taxon>
        <taxon>Pentapetalae</taxon>
        <taxon>asterids</taxon>
        <taxon>campanulids</taxon>
        <taxon>Asterales</taxon>
        <taxon>Asteraceae</taxon>
        <taxon>Asteroideae</taxon>
        <taxon>Heliantheae alliance</taxon>
        <taxon>Heliantheae</taxon>
        <taxon>Helianthus</taxon>
    </lineage>
</organism>
<comment type="caution">
    <text evidence="1">The sequence shown here is derived from an EMBL/GenBank/DDBJ whole genome shotgun (WGS) entry which is preliminary data.</text>
</comment>
<gene>
    <name evidence="1" type="ORF">HanXRQr2_Chr13g0576791</name>
</gene>
<protein>
    <submittedName>
        <fullName evidence="1">Uncharacterized protein</fullName>
    </submittedName>
</protein>
<dbReference type="EMBL" id="MNCJ02000328">
    <property type="protein sequence ID" value="KAF5772428.1"/>
    <property type="molecule type" value="Genomic_DNA"/>
</dbReference>
<keyword evidence="2" id="KW-1185">Reference proteome</keyword>
<dbReference type="AlphaFoldDB" id="A0A9K3EFM9"/>
<sequence>MCTDEIEARFTMNDPNGSSFPINTHSPLHFIHTLILNSLSWGLCSSYLRN</sequence>